<name>A0A9W9W1V4_9EURO</name>
<accession>A0A9W9W1V4</accession>
<gene>
    <name evidence="1" type="ORF">N7509_005261</name>
</gene>
<comment type="caution">
    <text evidence="1">The sequence shown here is derived from an EMBL/GenBank/DDBJ whole genome shotgun (WGS) entry which is preliminary data.</text>
</comment>
<dbReference type="AlphaFoldDB" id="A0A9W9W1V4"/>
<keyword evidence="2" id="KW-1185">Reference proteome</keyword>
<evidence type="ECO:0000313" key="2">
    <source>
        <dbReference type="Proteomes" id="UP001147747"/>
    </source>
</evidence>
<dbReference type="Proteomes" id="UP001147747">
    <property type="component" value="Unassembled WGS sequence"/>
</dbReference>
<evidence type="ECO:0000313" key="1">
    <source>
        <dbReference type="EMBL" id="KAJ5397148.1"/>
    </source>
</evidence>
<reference evidence="1" key="1">
    <citation type="submission" date="2022-12" db="EMBL/GenBank/DDBJ databases">
        <authorList>
            <person name="Petersen C."/>
        </authorList>
    </citation>
    <scope>NUCLEOTIDE SEQUENCE</scope>
    <source>
        <strain evidence="1">IBT 29677</strain>
    </source>
</reference>
<reference evidence="1" key="2">
    <citation type="journal article" date="2023" name="IMA Fungus">
        <title>Comparative genomic study of the Penicillium genus elucidates a diverse pangenome and 15 lateral gene transfer events.</title>
        <authorList>
            <person name="Petersen C."/>
            <person name="Sorensen T."/>
            <person name="Nielsen M.R."/>
            <person name="Sondergaard T.E."/>
            <person name="Sorensen J.L."/>
            <person name="Fitzpatrick D.A."/>
            <person name="Frisvad J.C."/>
            <person name="Nielsen K.L."/>
        </authorList>
    </citation>
    <scope>NUCLEOTIDE SEQUENCE</scope>
    <source>
        <strain evidence="1">IBT 29677</strain>
    </source>
</reference>
<dbReference type="InterPro" id="IPR038883">
    <property type="entry name" value="AN11006-like"/>
</dbReference>
<dbReference type="RefSeq" id="XP_056489200.1">
    <property type="nucleotide sequence ID" value="XM_056629898.1"/>
</dbReference>
<dbReference type="GeneID" id="81368878"/>
<organism evidence="1 2">
    <name type="scientific">Penicillium cosmopolitanum</name>
    <dbReference type="NCBI Taxonomy" id="1131564"/>
    <lineage>
        <taxon>Eukaryota</taxon>
        <taxon>Fungi</taxon>
        <taxon>Dikarya</taxon>
        <taxon>Ascomycota</taxon>
        <taxon>Pezizomycotina</taxon>
        <taxon>Eurotiomycetes</taxon>
        <taxon>Eurotiomycetidae</taxon>
        <taxon>Eurotiales</taxon>
        <taxon>Aspergillaceae</taxon>
        <taxon>Penicillium</taxon>
    </lineage>
</organism>
<dbReference type="PANTHER" id="PTHR42085:SF2">
    <property type="entry name" value="F-BOX DOMAIN-CONTAINING PROTEIN"/>
    <property type="match status" value="1"/>
</dbReference>
<proteinExistence type="predicted"/>
<protein>
    <submittedName>
        <fullName evidence="1">Uncharacterized protein</fullName>
    </submittedName>
</protein>
<dbReference type="EMBL" id="JAPZBU010000006">
    <property type="protein sequence ID" value="KAJ5397148.1"/>
    <property type="molecule type" value="Genomic_DNA"/>
</dbReference>
<sequence>MATSFLDLPAELRNEIYKYLFQFREPIIPWKRYNDERIATNLLLTNKTILHEASSILYGSNCFDLIRACMEEFCLRASEKVQSYRTDLKSLTIAPEKSSFLKIRPFSSHSIEITGRFATAYIGASLQKVVKEIHDEGIDEYQRSGIRRRMQSDE</sequence>
<dbReference type="PANTHER" id="PTHR42085">
    <property type="entry name" value="F-BOX DOMAIN-CONTAINING PROTEIN"/>
    <property type="match status" value="1"/>
</dbReference>
<dbReference type="OrthoDB" id="62952at2759"/>